<evidence type="ECO:0000313" key="2">
    <source>
        <dbReference type="EMBL" id="GBM33634.1"/>
    </source>
</evidence>
<organism evidence="2 3">
    <name type="scientific">Araneus ventricosus</name>
    <name type="common">Orbweaver spider</name>
    <name type="synonym">Epeira ventricosa</name>
    <dbReference type="NCBI Taxonomy" id="182803"/>
    <lineage>
        <taxon>Eukaryota</taxon>
        <taxon>Metazoa</taxon>
        <taxon>Ecdysozoa</taxon>
        <taxon>Arthropoda</taxon>
        <taxon>Chelicerata</taxon>
        <taxon>Arachnida</taxon>
        <taxon>Araneae</taxon>
        <taxon>Araneomorphae</taxon>
        <taxon>Entelegynae</taxon>
        <taxon>Araneoidea</taxon>
        <taxon>Araneidae</taxon>
        <taxon>Araneus</taxon>
    </lineage>
</organism>
<gene>
    <name evidence="2" type="ORF">AVEN_203679_1</name>
</gene>
<protein>
    <submittedName>
        <fullName evidence="2">Uncharacterized protein</fullName>
    </submittedName>
</protein>
<dbReference type="EMBL" id="BGPR01000738">
    <property type="protein sequence ID" value="GBM33634.1"/>
    <property type="molecule type" value="Genomic_DNA"/>
</dbReference>
<feature type="region of interest" description="Disordered" evidence="1">
    <location>
        <begin position="66"/>
        <end position="87"/>
    </location>
</feature>
<name>A0A4Y2F0M2_ARAVE</name>
<keyword evidence="3" id="KW-1185">Reference proteome</keyword>
<evidence type="ECO:0000313" key="3">
    <source>
        <dbReference type="Proteomes" id="UP000499080"/>
    </source>
</evidence>
<reference evidence="2 3" key="1">
    <citation type="journal article" date="2019" name="Sci. Rep.">
        <title>Orb-weaving spider Araneus ventricosus genome elucidates the spidroin gene catalogue.</title>
        <authorList>
            <person name="Kono N."/>
            <person name="Nakamura H."/>
            <person name="Ohtoshi R."/>
            <person name="Moran D.A.P."/>
            <person name="Shinohara A."/>
            <person name="Yoshida Y."/>
            <person name="Fujiwara M."/>
            <person name="Mori M."/>
            <person name="Tomita M."/>
            <person name="Arakawa K."/>
        </authorList>
    </citation>
    <scope>NUCLEOTIDE SEQUENCE [LARGE SCALE GENOMIC DNA]</scope>
</reference>
<accession>A0A4Y2F0M2</accession>
<dbReference type="AlphaFoldDB" id="A0A4Y2F0M2"/>
<feature type="compositionally biased region" description="Polar residues" evidence="1">
    <location>
        <begin position="66"/>
        <end position="77"/>
    </location>
</feature>
<dbReference type="Proteomes" id="UP000499080">
    <property type="component" value="Unassembled WGS sequence"/>
</dbReference>
<proteinExistence type="predicted"/>
<dbReference type="OrthoDB" id="4368687at2759"/>
<comment type="caution">
    <text evidence="2">The sequence shown here is derived from an EMBL/GenBank/DDBJ whole genome shotgun (WGS) entry which is preliminary data.</text>
</comment>
<evidence type="ECO:0000256" key="1">
    <source>
        <dbReference type="SAM" id="MobiDB-lite"/>
    </source>
</evidence>
<sequence length="106" mass="11750">MLAHDARVCCLHLTVRIARNLSSIQRGFLLDITVAYRITPTAALQVILGIPPLHLQLQAGCQNNRIVQTPKQNSRHSTPYPRRSLSTGDWLDYTSLQASSSSPNIT</sequence>